<dbReference type="AlphaFoldDB" id="A0AAV9G723"/>
<comment type="caution">
    <text evidence="3">The sequence shown here is derived from an EMBL/GenBank/DDBJ whole genome shotgun (WGS) entry which is preliminary data.</text>
</comment>
<gene>
    <name evidence="3" type="ORF">QBC34DRAFT_416314</name>
</gene>
<feature type="transmembrane region" description="Helical" evidence="2">
    <location>
        <begin position="510"/>
        <end position="530"/>
    </location>
</feature>
<keyword evidence="4" id="KW-1185">Reference proteome</keyword>
<feature type="transmembrane region" description="Helical" evidence="2">
    <location>
        <begin position="48"/>
        <end position="71"/>
    </location>
</feature>
<evidence type="ECO:0000256" key="2">
    <source>
        <dbReference type="SAM" id="Phobius"/>
    </source>
</evidence>
<protein>
    <submittedName>
        <fullName evidence="3">Uncharacterized protein</fullName>
    </submittedName>
</protein>
<sequence length="734" mass="81255">MSSFSLKMSPPSTAYLLNTPFDMPTEDRRIVRAIAFSDKTGQYINSGLSVVFTLIFAWLWGLVAAAIIYVAPHRFSRRRLVALVALRNGGTPWSAFVAFSTFTMDSMGFCAQRRHRRRYYTATWQDSLFGFFLVLLSLAVVAGSFTMGIRGPPLIQIGRFAPVNADGLYFPIAGKMSPSVYRAFRGDSSVRALSSIELSGAALEDRVRVKGALKDGPAGQPGFELTYDYNITGYEFGLKHSGDLELSVNGACRTEYGWLEESESDEFDRYKPFGNNLSAIYVANLTGHSLEYPPRPSFRNWPNPDESVKQVQAGNVSFAILTNVAHRGSDTEQTKDPWYLTETSFTPYNNSNGDTISKRVKSGRPGLLCWEKTTWSCCGGEVVASNHQFADNSTEWYLGVPWVLREVLARTLVVPQLIKIGRDAGMSALSSAVSSSKSIIGIIDAGSSSTLRDMKRLVLAGYVSTLNTLSDTTMFKPDDDDKKDTNLFWESDKSKQMEGLDDFVVASPDVLTFNLTGLIIVVVIVVLLLISKLILTLKLTFHTNNTYDYPTNRDMDTIDPHQEVSYSPFNKDRWARFKAFSAVHLLRNTYEAGTGVPEEDWMCSEDLPEPSEEKPLRLVHCGKGEYSCAGHIATDPELLGVTTSSAASGKRSRSHNNSITTLDGFQGGYPSPDANFRFPPITPLTTPPVASSNNTPWPVRYRDDVGQNSVPLLPVNHRYSNSSTTYDGTWREGP</sequence>
<feature type="transmembrane region" description="Helical" evidence="2">
    <location>
        <begin position="129"/>
        <end position="149"/>
    </location>
</feature>
<evidence type="ECO:0000313" key="4">
    <source>
        <dbReference type="Proteomes" id="UP001321760"/>
    </source>
</evidence>
<keyword evidence="2" id="KW-0472">Membrane</keyword>
<dbReference type="EMBL" id="MU865985">
    <property type="protein sequence ID" value="KAK4443894.1"/>
    <property type="molecule type" value="Genomic_DNA"/>
</dbReference>
<feature type="region of interest" description="Disordered" evidence="1">
    <location>
        <begin position="711"/>
        <end position="734"/>
    </location>
</feature>
<reference evidence="3" key="2">
    <citation type="submission" date="2023-05" db="EMBL/GenBank/DDBJ databases">
        <authorList>
            <consortium name="Lawrence Berkeley National Laboratory"/>
            <person name="Steindorff A."/>
            <person name="Hensen N."/>
            <person name="Bonometti L."/>
            <person name="Westerberg I."/>
            <person name="Brannstrom I.O."/>
            <person name="Guillou S."/>
            <person name="Cros-Aarteil S."/>
            <person name="Calhoun S."/>
            <person name="Haridas S."/>
            <person name="Kuo A."/>
            <person name="Mondo S."/>
            <person name="Pangilinan J."/>
            <person name="Riley R."/>
            <person name="Labutti K."/>
            <person name="Andreopoulos B."/>
            <person name="Lipzen A."/>
            <person name="Chen C."/>
            <person name="Yanf M."/>
            <person name="Daum C."/>
            <person name="Ng V."/>
            <person name="Clum A."/>
            <person name="Ohm R."/>
            <person name="Martin F."/>
            <person name="Silar P."/>
            <person name="Natvig D."/>
            <person name="Lalanne C."/>
            <person name="Gautier V."/>
            <person name="Ament-Velasquez S.L."/>
            <person name="Kruys A."/>
            <person name="Hutchinson M.I."/>
            <person name="Powell A.J."/>
            <person name="Barry K."/>
            <person name="Miller A.N."/>
            <person name="Grigoriev I.V."/>
            <person name="Debuchy R."/>
            <person name="Gladieux P."/>
            <person name="Thoren M.H."/>
            <person name="Johannesson H."/>
        </authorList>
    </citation>
    <scope>NUCLEOTIDE SEQUENCE</scope>
    <source>
        <strain evidence="3">PSN243</strain>
    </source>
</reference>
<name>A0AAV9G723_9PEZI</name>
<reference evidence="3" key="1">
    <citation type="journal article" date="2023" name="Mol. Phylogenet. Evol.">
        <title>Genome-scale phylogeny and comparative genomics of the fungal order Sordariales.</title>
        <authorList>
            <person name="Hensen N."/>
            <person name="Bonometti L."/>
            <person name="Westerberg I."/>
            <person name="Brannstrom I.O."/>
            <person name="Guillou S."/>
            <person name="Cros-Aarteil S."/>
            <person name="Calhoun S."/>
            <person name="Haridas S."/>
            <person name="Kuo A."/>
            <person name="Mondo S."/>
            <person name="Pangilinan J."/>
            <person name="Riley R."/>
            <person name="LaButti K."/>
            <person name="Andreopoulos B."/>
            <person name="Lipzen A."/>
            <person name="Chen C."/>
            <person name="Yan M."/>
            <person name="Daum C."/>
            <person name="Ng V."/>
            <person name="Clum A."/>
            <person name="Steindorff A."/>
            <person name="Ohm R.A."/>
            <person name="Martin F."/>
            <person name="Silar P."/>
            <person name="Natvig D.O."/>
            <person name="Lalanne C."/>
            <person name="Gautier V."/>
            <person name="Ament-Velasquez S.L."/>
            <person name="Kruys A."/>
            <person name="Hutchinson M.I."/>
            <person name="Powell A.J."/>
            <person name="Barry K."/>
            <person name="Miller A.N."/>
            <person name="Grigoriev I.V."/>
            <person name="Debuchy R."/>
            <person name="Gladieux P."/>
            <person name="Hiltunen Thoren M."/>
            <person name="Johannesson H."/>
        </authorList>
    </citation>
    <scope>NUCLEOTIDE SEQUENCE</scope>
    <source>
        <strain evidence="3">PSN243</strain>
    </source>
</reference>
<keyword evidence="2" id="KW-1133">Transmembrane helix</keyword>
<organism evidence="3 4">
    <name type="scientific">Podospora aff. communis PSN243</name>
    <dbReference type="NCBI Taxonomy" id="3040156"/>
    <lineage>
        <taxon>Eukaryota</taxon>
        <taxon>Fungi</taxon>
        <taxon>Dikarya</taxon>
        <taxon>Ascomycota</taxon>
        <taxon>Pezizomycotina</taxon>
        <taxon>Sordariomycetes</taxon>
        <taxon>Sordariomycetidae</taxon>
        <taxon>Sordariales</taxon>
        <taxon>Podosporaceae</taxon>
        <taxon>Podospora</taxon>
    </lineage>
</organism>
<proteinExistence type="predicted"/>
<feature type="compositionally biased region" description="Polar residues" evidence="1">
    <location>
        <begin position="718"/>
        <end position="727"/>
    </location>
</feature>
<evidence type="ECO:0000256" key="1">
    <source>
        <dbReference type="SAM" id="MobiDB-lite"/>
    </source>
</evidence>
<dbReference type="Proteomes" id="UP001321760">
    <property type="component" value="Unassembled WGS sequence"/>
</dbReference>
<accession>A0AAV9G723</accession>
<keyword evidence="2" id="KW-0812">Transmembrane</keyword>
<feature type="region of interest" description="Disordered" evidence="1">
    <location>
        <begin position="644"/>
        <end position="666"/>
    </location>
</feature>
<evidence type="ECO:0000313" key="3">
    <source>
        <dbReference type="EMBL" id="KAK4443894.1"/>
    </source>
</evidence>